<dbReference type="PROSITE" id="PS50075">
    <property type="entry name" value="CARRIER"/>
    <property type="match status" value="1"/>
</dbReference>
<dbReference type="RefSeq" id="WP_080937451.1">
    <property type="nucleotide sequence ID" value="NZ_CP002581.1"/>
</dbReference>
<feature type="domain" description="Carrier" evidence="1">
    <location>
        <begin position="1"/>
        <end position="77"/>
    </location>
</feature>
<reference evidence="3" key="1">
    <citation type="submission" date="2011-03" db="EMBL/GenBank/DDBJ databases">
        <authorList>
            <person name="Voget S."/>
            <person name="Streit W.R."/>
            <person name="Jaeger K.E."/>
            <person name="Daniel R."/>
        </authorList>
    </citation>
    <scope>NUCLEOTIDE SEQUENCE [LARGE SCALE GENOMIC DNA]</scope>
    <source>
        <strain evidence="3">PG1</strain>
    </source>
</reference>
<dbReference type="HOGENOM" id="CLU_108696_10_0_4"/>
<dbReference type="Proteomes" id="UP000031838">
    <property type="component" value="Chromosome 2"/>
</dbReference>
<dbReference type="AlphaFoldDB" id="A0A0B6S2U6"/>
<dbReference type="Pfam" id="PF00550">
    <property type="entry name" value="PP-binding"/>
    <property type="match status" value="1"/>
</dbReference>
<sequence length="104" mass="10853">MKSALRKLIAELNCLDLPVSVLTDSTDLYAVGLTSLDSVQLLLEVEHEFGIVVPDAMLSYELFSSIDSLAAAIAELQRLKAAPAALAIDDGDGQRGAAAPAAGR</sequence>
<gene>
    <name evidence="2" type="ORF">BGL_2c19170</name>
</gene>
<dbReference type="InterPro" id="IPR009081">
    <property type="entry name" value="PP-bd_ACP"/>
</dbReference>
<dbReference type="NCBIfam" id="NF005480">
    <property type="entry name" value="PRK07081.1"/>
    <property type="match status" value="1"/>
</dbReference>
<reference evidence="2 3" key="2">
    <citation type="journal article" date="2016" name="Appl. Microbiol. Biotechnol.">
        <title>Mutations improving production and secretion of extracellular lipase by Burkholderia glumae PG1.</title>
        <authorList>
            <person name="Knapp A."/>
            <person name="Voget S."/>
            <person name="Gao R."/>
            <person name="Zaburannyi N."/>
            <person name="Krysciak D."/>
            <person name="Breuer M."/>
            <person name="Hauer B."/>
            <person name="Streit W.R."/>
            <person name="Muller R."/>
            <person name="Daniel R."/>
            <person name="Jaeger K.E."/>
        </authorList>
    </citation>
    <scope>NUCLEOTIDE SEQUENCE [LARGE SCALE GENOMIC DNA]</scope>
    <source>
        <strain evidence="2 3">PG1</strain>
    </source>
</reference>
<name>A0A0B6S2U6_BURPL</name>
<organism evidence="2 3">
    <name type="scientific">Burkholderia plantarii</name>
    <dbReference type="NCBI Taxonomy" id="41899"/>
    <lineage>
        <taxon>Bacteria</taxon>
        <taxon>Pseudomonadati</taxon>
        <taxon>Pseudomonadota</taxon>
        <taxon>Betaproteobacteria</taxon>
        <taxon>Burkholderiales</taxon>
        <taxon>Burkholderiaceae</taxon>
        <taxon>Burkholderia</taxon>
    </lineage>
</organism>
<evidence type="ECO:0000313" key="3">
    <source>
        <dbReference type="Proteomes" id="UP000031838"/>
    </source>
</evidence>
<dbReference type="EMBL" id="CP002581">
    <property type="protein sequence ID" value="AJK49983.1"/>
    <property type="molecule type" value="Genomic_DNA"/>
</dbReference>
<keyword evidence="3" id="KW-1185">Reference proteome</keyword>
<proteinExistence type="predicted"/>
<evidence type="ECO:0000259" key="1">
    <source>
        <dbReference type="PROSITE" id="PS50075"/>
    </source>
</evidence>
<dbReference type="InterPro" id="IPR036736">
    <property type="entry name" value="ACP-like_sf"/>
</dbReference>
<accession>A0A0B6S2U6</accession>
<dbReference type="Gene3D" id="1.10.1200.10">
    <property type="entry name" value="ACP-like"/>
    <property type="match status" value="1"/>
</dbReference>
<dbReference type="KEGG" id="bgp:BGL_2c19170"/>
<protein>
    <recommendedName>
        <fullName evidence="1">Carrier domain-containing protein</fullName>
    </recommendedName>
</protein>
<dbReference type="SUPFAM" id="SSF47336">
    <property type="entry name" value="ACP-like"/>
    <property type="match status" value="1"/>
</dbReference>
<evidence type="ECO:0000313" key="2">
    <source>
        <dbReference type="EMBL" id="AJK49983.1"/>
    </source>
</evidence>